<accession>A0AA35Z6B0</accession>
<evidence type="ECO:0000313" key="6">
    <source>
        <dbReference type="EMBL" id="CAI9286745.1"/>
    </source>
</evidence>
<dbReference type="PANTHER" id="PTHR13780">
    <property type="entry name" value="AMP-ACTIVATED PROTEIN KINASE, GAMMA REGULATORY SUBUNIT"/>
    <property type="match status" value="1"/>
</dbReference>
<dbReference type="SUPFAM" id="SSF54631">
    <property type="entry name" value="CBS-domain pair"/>
    <property type="match status" value="1"/>
</dbReference>
<keyword evidence="7" id="KW-1185">Reference proteome</keyword>
<dbReference type="Pfam" id="PF00571">
    <property type="entry name" value="CBS"/>
    <property type="match status" value="2"/>
</dbReference>
<reference evidence="6" key="1">
    <citation type="submission" date="2023-04" db="EMBL/GenBank/DDBJ databases">
        <authorList>
            <person name="Vijverberg K."/>
            <person name="Xiong W."/>
            <person name="Schranz E."/>
        </authorList>
    </citation>
    <scope>NUCLEOTIDE SEQUENCE</scope>
</reference>
<dbReference type="AlphaFoldDB" id="A0AA35Z6B0"/>
<feature type="compositionally biased region" description="Polar residues" evidence="4">
    <location>
        <begin position="29"/>
        <end position="48"/>
    </location>
</feature>
<gene>
    <name evidence="6" type="ORF">LSALG_LOCUS26147</name>
</gene>
<dbReference type="CDD" id="cd02205">
    <property type="entry name" value="CBS_pair_SF"/>
    <property type="match status" value="2"/>
</dbReference>
<evidence type="ECO:0000259" key="5">
    <source>
        <dbReference type="PROSITE" id="PS51371"/>
    </source>
</evidence>
<dbReference type="PROSITE" id="PS51371">
    <property type="entry name" value="CBS"/>
    <property type="match status" value="2"/>
</dbReference>
<keyword evidence="2 3" id="KW-0129">CBS domain</keyword>
<dbReference type="InterPro" id="IPR046342">
    <property type="entry name" value="CBS_dom_sf"/>
</dbReference>
<feature type="domain" description="CBS" evidence="5">
    <location>
        <begin position="190"/>
        <end position="247"/>
    </location>
</feature>
<evidence type="ECO:0000256" key="4">
    <source>
        <dbReference type="SAM" id="MobiDB-lite"/>
    </source>
</evidence>
<evidence type="ECO:0000256" key="1">
    <source>
        <dbReference type="ARBA" id="ARBA00022737"/>
    </source>
</evidence>
<dbReference type="SMART" id="SM00116">
    <property type="entry name" value="CBS"/>
    <property type="match status" value="3"/>
</dbReference>
<dbReference type="InterPro" id="IPR000644">
    <property type="entry name" value="CBS_dom"/>
</dbReference>
<evidence type="ECO:0000256" key="2">
    <source>
        <dbReference type="ARBA" id="ARBA00023122"/>
    </source>
</evidence>
<feature type="domain" description="CBS" evidence="5">
    <location>
        <begin position="367"/>
        <end position="424"/>
    </location>
</feature>
<organism evidence="6 7">
    <name type="scientific">Lactuca saligna</name>
    <name type="common">Willowleaf lettuce</name>
    <dbReference type="NCBI Taxonomy" id="75948"/>
    <lineage>
        <taxon>Eukaryota</taxon>
        <taxon>Viridiplantae</taxon>
        <taxon>Streptophyta</taxon>
        <taxon>Embryophyta</taxon>
        <taxon>Tracheophyta</taxon>
        <taxon>Spermatophyta</taxon>
        <taxon>Magnoliopsida</taxon>
        <taxon>eudicotyledons</taxon>
        <taxon>Gunneridae</taxon>
        <taxon>Pentapetalae</taxon>
        <taxon>asterids</taxon>
        <taxon>campanulids</taxon>
        <taxon>Asterales</taxon>
        <taxon>Asteraceae</taxon>
        <taxon>Cichorioideae</taxon>
        <taxon>Cichorieae</taxon>
        <taxon>Lactucinae</taxon>
        <taxon>Lactuca</taxon>
    </lineage>
</organism>
<dbReference type="Proteomes" id="UP001177003">
    <property type="component" value="Chromosome 5"/>
</dbReference>
<keyword evidence="1" id="KW-0677">Repeat</keyword>
<dbReference type="PANTHER" id="PTHR13780:SF124">
    <property type="entry name" value="OS01G0633400 PROTEIN"/>
    <property type="match status" value="1"/>
</dbReference>
<dbReference type="Gene3D" id="3.10.580.10">
    <property type="entry name" value="CBS-domain"/>
    <property type="match status" value="2"/>
</dbReference>
<protein>
    <recommendedName>
        <fullName evidence="5">CBS domain-containing protein</fullName>
    </recommendedName>
</protein>
<evidence type="ECO:0000313" key="7">
    <source>
        <dbReference type="Proteomes" id="UP001177003"/>
    </source>
</evidence>
<feature type="region of interest" description="Disordered" evidence="4">
    <location>
        <begin position="29"/>
        <end position="50"/>
    </location>
</feature>
<dbReference type="InterPro" id="IPR050511">
    <property type="entry name" value="AMPK_gamma/SDS23_families"/>
</dbReference>
<dbReference type="EMBL" id="OX465081">
    <property type="protein sequence ID" value="CAI9286745.1"/>
    <property type="molecule type" value="Genomic_DNA"/>
</dbReference>
<name>A0AA35Z6B0_LACSI</name>
<proteinExistence type="predicted"/>
<sequence length="452" mass="50143">MQMDLRKVEEIVNDSKGGIIEKKEAIVSTLSNPNPNSDTDSDAGVSNPTTPPVDAASALQLFLDHIPISSIPGIHNSPSTVLVVRTQECVKDVIKMLYEKNVSGALVADGLEPDPTTTFTTSFSHPYVGFISFSNMVLWTLQEFKKHHFGSEKDNAKRTKKTKPQGFFSLLNQTPIVSETKIGELAASFMWDPVFPVKRDQTLFHVLLLLSKHRPSVVPVTQHSNSKVVGFVTENSVNHVLLQSSGLEWFDSIADKPLSDFRFDHNDQVVSIYNDQTIADAVHVLWKKKVCAVAVVKRQTEKLIGCVRVSDIHRLLGDDRIFTDREDTRVEQFIHIDTGPALDDIDHDLGALISAGTLVLKDKFGPRMDSPVTNMEKDTLKEAMKNLAEKKSDFSFLVDECGRVKGVLTLRDMLVEFAPPCMDSRIDGGGFFDMALKESGCTIKDGTMVQLK</sequence>
<evidence type="ECO:0000256" key="3">
    <source>
        <dbReference type="PROSITE-ProRule" id="PRU00703"/>
    </source>
</evidence>